<dbReference type="InterPro" id="IPR052895">
    <property type="entry name" value="HetReg/Transcr_Mod"/>
</dbReference>
<evidence type="ECO:0000256" key="2">
    <source>
        <dbReference type="SAM" id="MobiDB-lite"/>
    </source>
</evidence>
<dbReference type="PANTHER" id="PTHR24148">
    <property type="entry name" value="ANKYRIN REPEAT DOMAIN-CONTAINING PROTEIN 39 HOMOLOG-RELATED"/>
    <property type="match status" value="1"/>
</dbReference>
<reference evidence="4" key="1">
    <citation type="journal article" date="2020" name="Stud. Mycol.">
        <title>101 Dothideomycetes genomes: a test case for predicting lifestyles and emergence of pathogens.</title>
        <authorList>
            <person name="Haridas S."/>
            <person name="Albert R."/>
            <person name="Binder M."/>
            <person name="Bloem J."/>
            <person name="Labutti K."/>
            <person name="Salamov A."/>
            <person name="Andreopoulos B."/>
            <person name="Baker S."/>
            <person name="Barry K."/>
            <person name="Bills G."/>
            <person name="Bluhm B."/>
            <person name="Cannon C."/>
            <person name="Castanera R."/>
            <person name="Culley D."/>
            <person name="Daum C."/>
            <person name="Ezra D."/>
            <person name="Gonzalez J."/>
            <person name="Henrissat B."/>
            <person name="Kuo A."/>
            <person name="Liang C."/>
            <person name="Lipzen A."/>
            <person name="Lutzoni F."/>
            <person name="Magnuson J."/>
            <person name="Mondo S."/>
            <person name="Nolan M."/>
            <person name="Ohm R."/>
            <person name="Pangilinan J."/>
            <person name="Park H.-J."/>
            <person name="Ramirez L."/>
            <person name="Alfaro M."/>
            <person name="Sun H."/>
            <person name="Tritt A."/>
            <person name="Yoshinaga Y."/>
            <person name="Zwiers L.-H."/>
            <person name="Turgeon B."/>
            <person name="Goodwin S."/>
            <person name="Spatafora J."/>
            <person name="Crous P."/>
            <person name="Grigoriev I."/>
        </authorList>
    </citation>
    <scope>NUCLEOTIDE SEQUENCE</scope>
    <source>
        <strain evidence="4">CBS 627.86</strain>
    </source>
</reference>
<dbReference type="Pfam" id="PF06985">
    <property type="entry name" value="HET"/>
    <property type="match status" value="1"/>
</dbReference>
<feature type="region of interest" description="Disordered" evidence="2">
    <location>
        <begin position="1"/>
        <end position="64"/>
    </location>
</feature>
<feature type="coiled-coil region" evidence="1">
    <location>
        <begin position="884"/>
        <end position="914"/>
    </location>
</feature>
<feature type="region of interest" description="Disordered" evidence="2">
    <location>
        <begin position="475"/>
        <end position="518"/>
    </location>
</feature>
<proteinExistence type="predicted"/>
<feature type="compositionally biased region" description="Polar residues" evidence="2">
    <location>
        <begin position="995"/>
        <end position="1006"/>
    </location>
</feature>
<dbReference type="AlphaFoldDB" id="A0A6A5ZPN6"/>
<dbReference type="PANTHER" id="PTHR24148:SF64">
    <property type="entry name" value="HETEROKARYON INCOMPATIBILITY DOMAIN-CONTAINING PROTEIN"/>
    <property type="match status" value="1"/>
</dbReference>
<keyword evidence="1" id="KW-0175">Coiled coil</keyword>
<accession>A0A6A5ZPN6</accession>
<feature type="compositionally biased region" description="Basic and acidic residues" evidence="2">
    <location>
        <begin position="982"/>
        <end position="991"/>
    </location>
</feature>
<evidence type="ECO:0000313" key="5">
    <source>
        <dbReference type="Proteomes" id="UP000799770"/>
    </source>
</evidence>
<feature type="region of interest" description="Disordered" evidence="2">
    <location>
        <begin position="963"/>
        <end position="1006"/>
    </location>
</feature>
<feature type="compositionally biased region" description="Acidic residues" evidence="2">
    <location>
        <begin position="324"/>
        <end position="342"/>
    </location>
</feature>
<keyword evidence="5" id="KW-1185">Reference proteome</keyword>
<feature type="compositionally biased region" description="Polar residues" evidence="2">
    <location>
        <begin position="969"/>
        <end position="981"/>
    </location>
</feature>
<feature type="domain" description="Heterokaryon incompatibility" evidence="3">
    <location>
        <begin position="110"/>
        <end position="238"/>
    </location>
</feature>
<name>A0A6A5ZPN6_9PLEO</name>
<feature type="compositionally biased region" description="Basic and acidic residues" evidence="2">
    <location>
        <begin position="1071"/>
        <end position="1081"/>
    </location>
</feature>
<feature type="compositionally biased region" description="Polar residues" evidence="2">
    <location>
        <begin position="15"/>
        <end position="28"/>
    </location>
</feature>
<organism evidence="4 5">
    <name type="scientific">Lophiotrema nucula</name>
    <dbReference type="NCBI Taxonomy" id="690887"/>
    <lineage>
        <taxon>Eukaryota</taxon>
        <taxon>Fungi</taxon>
        <taxon>Dikarya</taxon>
        <taxon>Ascomycota</taxon>
        <taxon>Pezizomycotina</taxon>
        <taxon>Dothideomycetes</taxon>
        <taxon>Pleosporomycetidae</taxon>
        <taxon>Pleosporales</taxon>
        <taxon>Lophiotremataceae</taxon>
        <taxon>Lophiotrema</taxon>
    </lineage>
</organism>
<evidence type="ECO:0000259" key="3">
    <source>
        <dbReference type="Pfam" id="PF06985"/>
    </source>
</evidence>
<feature type="compositionally biased region" description="Basic and acidic residues" evidence="2">
    <location>
        <begin position="475"/>
        <end position="495"/>
    </location>
</feature>
<dbReference type="Proteomes" id="UP000799770">
    <property type="component" value="Unassembled WGS sequence"/>
</dbReference>
<gene>
    <name evidence="4" type="ORF">BDV96DRAFT_595757</name>
</gene>
<dbReference type="InterPro" id="IPR010730">
    <property type="entry name" value="HET"/>
</dbReference>
<evidence type="ECO:0000313" key="4">
    <source>
        <dbReference type="EMBL" id="KAF2120188.1"/>
    </source>
</evidence>
<evidence type="ECO:0000256" key="1">
    <source>
        <dbReference type="SAM" id="Coils"/>
    </source>
</evidence>
<feature type="region of interest" description="Disordered" evidence="2">
    <location>
        <begin position="323"/>
        <end position="349"/>
    </location>
</feature>
<sequence>MRTTPELLVDPHNSLVPNMNSFESSNVDSPEPSGRSSLRRPRSNSTYSRKQPADLAPNKPRKYDTFKYEDLPRKRGAIRLLKLMPSNPKNPSVECELVTPKEGESPQSGYEALSWCWGTEGHTSYINIRKKDKVYAKDVAPNLFAALKALRYDDKDLREKNHQVEMMYDIYGNADGVCIWLGEANESSHIAIEFVKKEVSQLKNFDKLCESEHASKKWRALLELMQRRWFSRRWVVQEIALARKADIYCGPDTIPWKEFAIAVELFVEVETATHRLSEVMKKYPEYLHVLGWFEYVSALGASLLVDATERLFRDYKEESKELAIEEEQDQMSDTDSDTDSESESAQLKKSKSWRNMSEIKKSRIQPLLSLEYLVSSLAIFDTSIPHDTIYALLAIAKDTTPRAARPDSLKSSDHARDGLELFTQRKRYNVDYEAPYVDVCKDFIQFSIERSLQVDRSRALDVICRPWATEEKTLEKQRTEKENEAKRRQRVEQKSAKRRRRREGDGNEASQRSAKLPFGASKTTMTVENAENHKQGANEVIFKTVNGAFRKSVDLPLPSWVPQLSGAPYGMYTDAGEDGPRMNRKNADPLVGLPSLTHRNYSAAETKKIDMRSLKFRKRTGLKKQSDHYSMYVNGFQLDTIAEVEEVARNGQIPREWADLAGWQDAKGAPPEAFWRTLVADRGRDGKNPPVYYSRACEESFLKGGYAGGAVNTTNLINRERNSIVAQFCRRVQSVIWNRALIKTEEGRLGLVGRGALKGDKVCIMYGCSVPLILRESEEKTDDVYGEEIEWETRFVANTMVKHYRQHLVRKSQHRRRKKLDMARLWMQWTRETHRRHTNLAPPTSSDEEERKKEAGVLVKKALEEFDKWRLSRIVKTFPEATGRRQGRLKYEKLKAEREEKKRQAQENATQTKKIYLEATKEAQQGRDDDGPTRAPIDWWEFDLMLKAGRYWKKRTFERKKKEQKVATIPQQEENSDTTQTFERRKEKGEEGIFQGSTEFPSWRNTEDSLQPLSKLSNASGFILIAPSEINTNGLDPRHIDQMLDVLQADLPLPDEGSGDIGDADATAGAEARDNMDEKIQDPTSQEPNLVVPYGAIAKPLNAPSIDPAEHVACLPWRRPKTGKTEPLIDVEAEKFDKRIRDNLRDRLGEDGHYSYQMLGDCYIHGMMDGEAMLYQNEGWHEPIPSMIFEIR</sequence>
<protein>
    <submittedName>
        <fullName evidence="4">Heterokaryon incompatibility protein-domain-containing protein</fullName>
    </submittedName>
</protein>
<feature type="region of interest" description="Disordered" evidence="2">
    <location>
        <begin position="1054"/>
        <end position="1088"/>
    </location>
</feature>
<dbReference type="OrthoDB" id="3477286at2759"/>
<dbReference type="EMBL" id="ML977314">
    <property type="protein sequence ID" value="KAF2120188.1"/>
    <property type="molecule type" value="Genomic_DNA"/>
</dbReference>